<dbReference type="GO" id="GO:0046872">
    <property type="term" value="F:metal ion binding"/>
    <property type="evidence" value="ECO:0007669"/>
    <property type="project" value="UniProtKB-KW"/>
</dbReference>
<name>A0A4U8TRU6_9HELI</name>
<dbReference type="InterPro" id="IPR051453">
    <property type="entry name" value="MBL_Glyoxalase_II"/>
</dbReference>
<dbReference type="SMART" id="SM00849">
    <property type="entry name" value="Lactamase_B"/>
    <property type="match status" value="1"/>
</dbReference>
<dbReference type="SUPFAM" id="SSF56281">
    <property type="entry name" value="Metallo-hydrolase/oxidoreductase"/>
    <property type="match status" value="1"/>
</dbReference>
<gene>
    <name evidence="6" type="ORF">LS65_000190</name>
</gene>
<proteinExistence type="predicted"/>
<evidence type="ECO:0000256" key="3">
    <source>
        <dbReference type="ARBA" id="ARBA00022801"/>
    </source>
</evidence>
<dbReference type="CDD" id="cd06262">
    <property type="entry name" value="metallo-hydrolase-like_MBL-fold"/>
    <property type="match status" value="1"/>
</dbReference>
<sequence length="207" mass="23270">MEILSHDFGEYQTNCYICKFPQGEIVIDAGMGAHSWVIGQCKSPIAFLNTHGHFDHIWSNAILKTHFPDVPLICPTLDAFMLESDCFGTGVSPSHPDILTRCEKDTDELDLKGIKVVFSHFPGHTPGCSVVEIENEIFSGDFIFHRSIGRSDFPYSSAADMRESLIRFHSLPSNPNKTIHPGHGISTNLIDEQRNAVFWIKQLEHNF</sequence>
<dbReference type="GeneID" id="82320995"/>
<dbReference type="AlphaFoldDB" id="A0A4U8TRU6"/>
<comment type="cofactor">
    <cofactor evidence="1">
        <name>Zn(2+)</name>
        <dbReference type="ChEBI" id="CHEBI:29105"/>
    </cofactor>
</comment>
<dbReference type="Proteomes" id="UP000029707">
    <property type="component" value="Unassembled WGS sequence"/>
</dbReference>
<evidence type="ECO:0000313" key="6">
    <source>
        <dbReference type="EMBL" id="TLE03234.1"/>
    </source>
</evidence>
<dbReference type="InterPro" id="IPR001279">
    <property type="entry name" value="Metallo-B-lactamas"/>
</dbReference>
<keyword evidence="7" id="KW-1185">Reference proteome</keyword>
<evidence type="ECO:0000256" key="2">
    <source>
        <dbReference type="ARBA" id="ARBA00022723"/>
    </source>
</evidence>
<keyword evidence="2" id="KW-0479">Metal-binding</keyword>
<evidence type="ECO:0000259" key="5">
    <source>
        <dbReference type="SMART" id="SM00849"/>
    </source>
</evidence>
<evidence type="ECO:0000313" key="7">
    <source>
        <dbReference type="Proteomes" id="UP000029707"/>
    </source>
</evidence>
<accession>A0A4U8TRU6</accession>
<feature type="domain" description="Metallo-beta-lactamase" evidence="5">
    <location>
        <begin position="12"/>
        <end position="183"/>
    </location>
</feature>
<protein>
    <submittedName>
        <fullName evidence="6">MBL fold metallo-hydrolase</fullName>
    </submittedName>
</protein>
<dbReference type="PANTHER" id="PTHR46233:SF3">
    <property type="entry name" value="HYDROXYACYLGLUTATHIONE HYDROLASE GLOC"/>
    <property type="match status" value="1"/>
</dbReference>
<reference evidence="6 7" key="1">
    <citation type="journal article" date="2014" name="Genome Announc.">
        <title>Draft genome sequences of eight enterohepatic helicobacter species isolated from both laboratory and wild rodents.</title>
        <authorList>
            <person name="Sheh A."/>
            <person name="Shen Z."/>
            <person name="Fox J.G."/>
        </authorList>
    </citation>
    <scope>NUCLEOTIDE SEQUENCE [LARGE SCALE GENOMIC DNA]</scope>
    <source>
        <strain evidence="6 7">MIT 01-6451</strain>
    </source>
</reference>
<dbReference type="OrthoDB" id="9802991at2"/>
<dbReference type="InterPro" id="IPR036866">
    <property type="entry name" value="RibonucZ/Hydroxyglut_hydro"/>
</dbReference>
<dbReference type="PANTHER" id="PTHR46233">
    <property type="entry name" value="HYDROXYACYLGLUTATHIONE HYDROLASE GLOC"/>
    <property type="match status" value="1"/>
</dbReference>
<comment type="caution">
    <text evidence="6">The sequence shown here is derived from an EMBL/GenBank/DDBJ whole genome shotgun (WGS) entry which is preliminary data.</text>
</comment>
<keyword evidence="4" id="KW-0862">Zinc</keyword>
<evidence type="ECO:0000256" key="1">
    <source>
        <dbReference type="ARBA" id="ARBA00001947"/>
    </source>
</evidence>
<dbReference type="RefSeq" id="WP_034362792.1">
    <property type="nucleotide sequence ID" value="NZ_CAJUDB010000004.1"/>
</dbReference>
<dbReference type="Pfam" id="PF00753">
    <property type="entry name" value="Lactamase_B"/>
    <property type="match status" value="1"/>
</dbReference>
<organism evidence="6 7">
    <name type="scientific">Helicobacter japonicus</name>
    <dbReference type="NCBI Taxonomy" id="425400"/>
    <lineage>
        <taxon>Bacteria</taxon>
        <taxon>Pseudomonadati</taxon>
        <taxon>Campylobacterota</taxon>
        <taxon>Epsilonproteobacteria</taxon>
        <taxon>Campylobacterales</taxon>
        <taxon>Helicobacteraceae</taxon>
        <taxon>Helicobacter</taxon>
    </lineage>
</organism>
<keyword evidence="3" id="KW-0378">Hydrolase</keyword>
<dbReference type="EMBL" id="JRMQ02000001">
    <property type="protein sequence ID" value="TLE03234.1"/>
    <property type="molecule type" value="Genomic_DNA"/>
</dbReference>
<dbReference type="GO" id="GO:0016787">
    <property type="term" value="F:hydrolase activity"/>
    <property type="evidence" value="ECO:0007669"/>
    <property type="project" value="UniProtKB-KW"/>
</dbReference>
<dbReference type="Gene3D" id="3.60.15.10">
    <property type="entry name" value="Ribonuclease Z/Hydroxyacylglutathione hydrolase-like"/>
    <property type="match status" value="1"/>
</dbReference>
<evidence type="ECO:0000256" key="4">
    <source>
        <dbReference type="ARBA" id="ARBA00022833"/>
    </source>
</evidence>
<dbReference type="STRING" id="425400.LS65_07530"/>